<accession>A0ABZ0W4A9</accession>
<keyword evidence="1" id="KW-0732">Signal</keyword>
<proteinExistence type="predicted"/>
<organism evidence="3 4">
    <name type="scientific">Niabella yanshanensis</name>
    <dbReference type="NCBI Taxonomy" id="577386"/>
    <lineage>
        <taxon>Bacteria</taxon>
        <taxon>Pseudomonadati</taxon>
        <taxon>Bacteroidota</taxon>
        <taxon>Chitinophagia</taxon>
        <taxon>Chitinophagales</taxon>
        <taxon>Chitinophagaceae</taxon>
        <taxon>Niabella</taxon>
    </lineage>
</organism>
<dbReference type="RefSeq" id="WP_114791961.1">
    <property type="nucleotide sequence ID" value="NZ_CP139960.1"/>
</dbReference>
<sequence>MVAIVFLLWQCRNGEGTVEKLSKVDGSQYVGSKACESCHKEIVQQHLKTAHYNTTKSATNDQDIIGGFTSAKNLYDFGNGNQVRVEKRGDSVYQVAYVQGDEMKIQSICVLFGAGKHAQSYASWVGDKLVQLPLTYFVEHQALSNSPGYPNKIVYNRVITSRCMECHTTFAEVIKTNGNLEEFSKKSVMYGISCEKCHGPAADHVAFHTKNPKDTIGKNIISTKGFTRQQQIDMCAVCHSGTMNELQPPFSFKSGDQLSDFYAYNIVAPDIESLDVHGNQYGMLSLSECFVKSEMTCNSCHNSHEREDGHKNVFSQKCMNCHSRRLHNFCSNKAVTMNRLEENCIDCHMPARPSNAIMFTDQGTKKKTGVQMRTHYIKIYPEETKTIVAYINKK</sequence>
<keyword evidence="4" id="KW-1185">Reference proteome</keyword>
<dbReference type="Pfam" id="PF13435">
    <property type="entry name" value="Cytochrome_C554"/>
    <property type="match status" value="1"/>
</dbReference>
<dbReference type="InterPro" id="IPR023155">
    <property type="entry name" value="Cyt_c-552/4"/>
</dbReference>
<reference evidence="3 4" key="1">
    <citation type="submission" date="2023-12" db="EMBL/GenBank/DDBJ databases">
        <title>Genome sequencing and assembly of bacterial species from a model synthetic community.</title>
        <authorList>
            <person name="Hogle S.L."/>
        </authorList>
    </citation>
    <scope>NUCLEOTIDE SEQUENCE [LARGE SCALE GENOMIC DNA]</scope>
    <source>
        <strain evidence="3 4">HAMBI_3031</strain>
    </source>
</reference>
<dbReference type="EMBL" id="CP139960">
    <property type="protein sequence ID" value="WQD36930.1"/>
    <property type="molecule type" value="Genomic_DNA"/>
</dbReference>
<evidence type="ECO:0000313" key="4">
    <source>
        <dbReference type="Proteomes" id="UP001325680"/>
    </source>
</evidence>
<dbReference type="PANTHER" id="PTHR35038:SF8">
    <property type="entry name" value="C-TYPE POLYHEME CYTOCHROME OMCC"/>
    <property type="match status" value="1"/>
</dbReference>
<evidence type="ECO:0000313" key="3">
    <source>
        <dbReference type="EMBL" id="WQD36930.1"/>
    </source>
</evidence>
<dbReference type="SUPFAM" id="SSF48695">
    <property type="entry name" value="Multiheme cytochromes"/>
    <property type="match status" value="1"/>
</dbReference>
<protein>
    <submittedName>
        <fullName evidence="3">Multiheme c-type cytochrome</fullName>
    </submittedName>
</protein>
<dbReference type="InterPro" id="IPR051829">
    <property type="entry name" value="Multiheme_Cytochr_ET"/>
</dbReference>
<dbReference type="PANTHER" id="PTHR35038">
    <property type="entry name" value="DISSIMILATORY SULFITE REDUCTASE SIRA"/>
    <property type="match status" value="1"/>
</dbReference>
<name>A0ABZ0W4A9_9BACT</name>
<dbReference type="InterPro" id="IPR036280">
    <property type="entry name" value="Multihaem_cyt_sf"/>
</dbReference>
<gene>
    <name evidence="3" type="ORF">U0035_14755</name>
</gene>
<evidence type="ECO:0000256" key="1">
    <source>
        <dbReference type="ARBA" id="ARBA00022729"/>
    </source>
</evidence>
<dbReference type="Gene3D" id="1.10.1130.10">
    <property type="entry name" value="Flavocytochrome C3, Chain A"/>
    <property type="match status" value="1"/>
</dbReference>
<evidence type="ECO:0000259" key="2">
    <source>
        <dbReference type="Pfam" id="PF13435"/>
    </source>
</evidence>
<feature type="domain" description="Cytochrome c-552/4" evidence="2">
    <location>
        <begin position="158"/>
        <end position="199"/>
    </location>
</feature>
<dbReference type="Proteomes" id="UP001325680">
    <property type="component" value="Chromosome"/>
</dbReference>